<dbReference type="GO" id="GO:0050661">
    <property type="term" value="F:NADP binding"/>
    <property type="evidence" value="ECO:0007669"/>
    <property type="project" value="TreeGrafter"/>
</dbReference>
<keyword evidence="3" id="KW-0028">Amino-acid biosynthesis</keyword>
<dbReference type="InterPro" id="IPR022893">
    <property type="entry name" value="Shikimate_DH_fam"/>
</dbReference>
<dbReference type="Pfam" id="PF08501">
    <property type="entry name" value="Shikimate_dh_N"/>
    <property type="match status" value="1"/>
</dbReference>
<dbReference type="InterPro" id="IPR013708">
    <property type="entry name" value="Shikimate_DH-bd_N"/>
</dbReference>
<dbReference type="AlphaFoldDB" id="A0A6S6TBU8"/>
<comment type="pathway">
    <text evidence="1">Metabolic intermediate biosynthesis; chorismate biosynthesis; chorismate from D-erythrose 4-phosphate and phosphoenolpyruvate: step 4/7.</text>
</comment>
<sequence length="250" mass="27806">MKRFGLIGQHVQHSFSPAYFSNKFKQEGILDCSYELFPLAQIQDFNTLLQKESNLAGLNVTIPYKQAILPFLDALSPQALQIGAVNTIQFKAGKRIGHNTDVYGFQVSLEKALGPSSFDSKALILGTGGASKAVAYALQEMNISYQYVSRKASRHVLSYDMLSSELIQEHLVIINTTPLGMFPNINTCPLLSYTDLSSRHILFDLVYNPKQTLFMKKGAEQGAKTINGLEMLHLQAEKAWSIWTTNNLAL</sequence>
<dbReference type="PANTHER" id="PTHR21089">
    <property type="entry name" value="SHIKIMATE DEHYDROGENASE"/>
    <property type="match status" value="1"/>
</dbReference>
<keyword evidence="2 5" id="KW-0560">Oxidoreductase</keyword>
<dbReference type="SUPFAM" id="SSF51735">
    <property type="entry name" value="NAD(P)-binding Rossmann-fold domains"/>
    <property type="match status" value="1"/>
</dbReference>
<dbReference type="GO" id="GO:0004764">
    <property type="term" value="F:shikimate 3-dehydrogenase (NADP+) activity"/>
    <property type="evidence" value="ECO:0007669"/>
    <property type="project" value="UniProtKB-EC"/>
</dbReference>
<organism evidence="5">
    <name type="scientific">uncultured Aureispira sp</name>
    <dbReference type="NCBI Taxonomy" id="1331704"/>
    <lineage>
        <taxon>Bacteria</taxon>
        <taxon>Pseudomonadati</taxon>
        <taxon>Bacteroidota</taxon>
        <taxon>Saprospiria</taxon>
        <taxon>Saprospirales</taxon>
        <taxon>Saprospiraceae</taxon>
        <taxon>Aureispira</taxon>
        <taxon>environmental samples</taxon>
    </lineage>
</organism>
<feature type="domain" description="Shikimate dehydrogenase substrate binding N-terminal" evidence="4">
    <location>
        <begin position="6"/>
        <end position="88"/>
    </location>
</feature>
<dbReference type="GO" id="GO:0019632">
    <property type="term" value="P:shikimate metabolic process"/>
    <property type="evidence" value="ECO:0007669"/>
    <property type="project" value="TreeGrafter"/>
</dbReference>
<accession>A0A6S6TBU8</accession>
<dbReference type="SUPFAM" id="SSF53223">
    <property type="entry name" value="Aminoacid dehydrogenase-like, N-terminal domain"/>
    <property type="match status" value="1"/>
</dbReference>
<dbReference type="Gene3D" id="3.40.50.10860">
    <property type="entry name" value="Leucine Dehydrogenase, chain A, domain 1"/>
    <property type="match status" value="1"/>
</dbReference>
<keyword evidence="3" id="KW-0057">Aromatic amino acid biosynthesis</keyword>
<dbReference type="GO" id="GO:0009073">
    <property type="term" value="P:aromatic amino acid family biosynthetic process"/>
    <property type="evidence" value="ECO:0007669"/>
    <property type="project" value="UniProtKB-KW"/>
</dbReference>
<dbReference type="InterPro" id="IPR036291">
    <property type="entry name" value="NAD(P)-bd_dom_sf"/>
</dbReference>
<gene>
    <name evidence="5" type="ORF">HELGO_WM17519</name>
</gene>
<dbReference type="EC" id="1.1.1.25" evidence="5"/>
<dbReference type="CDD" id="cd01065">
    <property type="entry name" value="NAD_bind_Shikimate_DH"/>
    <property type="match status" value="1"/>
</dbReference>
<protein>
    <submittedName>
        <fullName evidence="5">Shikimate 5-dehydrogenase I alpha (EC)</fullName>
        <ecNumber evidence="5">1.1.1.25</ecNumber>
    </submittedName>
</protein>
<dbReference type="EMBL" id="CACVAQ010000263">
    <property type="protein sequence ID" value="CAA6818292.1"/>
    <property type="molecule type" value="Genomic_DNA"/>
</dbReference>
<dbReference type="InterPro" id="IPR046346">
    <property type="entry name" value="Aminoacid_DH-like_N_sf"/>
</dbReference>
<evidence type="ECO:0000256" key="3">
    <source>
        <dbReference type="ARBA" id="ARBA00023141"/>
    </source>
</evidence>
<evidence type="ECO:0000256" key="1">
    <source>
        <dbReference type="ARBA" id="ARBA00004871"/>
    </source>
</evidence>
<dbReference type="Gene3D" id="3.40.50.720">
    <property type="entry name" value="NAD(P)-binding Rossmann-like Domain"/>
    <property type="match status" value="1"/>
</dbReference>
<dbReference type="GO" id="GO:0005829">
    <property type="term" value="C:cytosol"/>
    <property type="evidence" value="ECO:0007669"/>
    <property type="project" value="TreeGrafter"/>
</dbReference>
<dbReference type="GO" id="GO:0009423">
    <property type="term" value="P:chorismate biosynthetic process"/>
    <property type="evidence" value="ECO:0007669"/>
    <property type="project" value="TreeGrafter"/>
</dbReference>
<evidence type="ECO:0000256" key="2">
    <source>
        <dbReference type="ARBA" id="ARBA00023002"/>
    </source>
</evidence>
<reference evidence="5" key="1">
    <citation type="submission" date="2020-01" db="EMBL/GenBank/DDBJ databases">
        <authorList>
            <person name="Meier V. D."/>
            <person name="Meier V D."/>
        </authorList>
    </citation>
    <scope>NUCLEOTIDE SEQUENCE</scope>
    <source>
        <strain evidence="5">HLG_WM_MAG_10</strain>
    </source>
</reference>
<evidence type="ECO:0000313" key="5">
    <source>
        <dbReference type="EMBL" id="CAA6818292.1"/>
    </source>
</evidence>
<evidence type="ECO:0000259" key="4">
    <source>
        <dbReference type="Pfam" id="PF08501"/>
    </source>
</evidence>
<proteinExistence type="predicted"/>
<name>A0A6S6TBU8_9BACT</name>
<dbReference type="PANTHER" id="PTHR21089:SF1">
    <property type="entry name" value="BIFUNCTIONAL 3-DEHYDROQUINATE DEHYDRATASE_SHIKIMATE DEHYDROGENASE, CHLOROPLASTIC"/>
    <property type="match status" value="1"/>
</dbReference>